<dbReference type="PROSITE" id="PS00893">
    <property type="entry name" value="NUDIX_BOX"/>
    <property type="match status" value="1"/>
</dbReference>
<dbReference type="InterPro" id="IPR020084">
    <property type="entry name" value="NUDIX_hydrolase_CS"/>
</dbReference>
<name>A0A160PCS9_9HYPH</name>
<protein>
    <submittedName>
        <fullName evidence="4">Hydrolase, Nudix domain</fullName>
    </submittedName>
</protein>
<evidence type="ECO:0000259" key="3">
    <source>
        <dbReference type="Pfam" id="PF00293"/>
    </source>
</evidence>
<dbReference type="Gene3D" id="3.90.79.10">
    <property type="entry name" value="Nucleoside Triphosphate Pyrophosphohydrolase"/>
    <property type="match status" value="1"/>
</dbReference>
<evidence type="ECO:0000313" key="5">
    <source>
        <dbReference type="Proteomes" id="UP000218288"/>
    </source>
</evidence>
<feature type="domain" description="Nudix hydrolase" evidence="3">
    <location>
        <begin position="29"/>
        <end position="132"/>
    </location>
</feature>
<keyword evidence="2 4" id="KW-0378">Hydrolase</keyword>
<dbReference type="EMBL" id="AP014809">
    <property type="protein sequence ID" value="BAU90125.1"/>
    <property type="molecule type" value="Genomic_DNA"/>
</dbReference>
<comment type="cofactor">
    <cofactor evidence="1">
        <name>Mg(2+)</name>
        <dbReference type="ChEBI" id="CHEBI:18420"/>
    </cofactor>
</comment>
<accession>A0A160PCS9</accession>
<dbReference type="InterPro" id="IPR015797">
    <property type="entry name" value="NUDIX_hydrolase-like_dom_sf"/>
</dbReference>
<dbReference type="InterPro" id="IPR000086">
    <property type="entry name" value="NUDIX_hydrolase_dom"/>
</dbReference>
<sequence>MTSWRPPQAIRVKVIGLAWRGDALLAVEVLDDGGRIKGVRPPGGSIAFGETREQALAREFREELGCGVTIAGPWTVFENIYRHEGALGHEIVFAADIRLHDATLYDRDVIRFSEDDGTACTARWLAPAALPDGVALFPDGLAAALASRREPGQHPGYEIRRDAPAD</sequence>
<evidence type="ECO:0000256" key="1">
    <source>
        <dbReference type="ARBA" id="ARBA00001946"/>
    </source>
</evidence>
<dbReference type="Pfam" id="PF00293">
    <property type="entry name" value="NUDIX"/>
    <property type="match status" value="1"/>
</dbReference>
<organism evidence="4 5">
    <name type="scientific">Methylorubrum populi</name>
    <dbReference type="NCBI Taxonomy" id="223967"/>
    <lineage>
        <taxon>Bacteria</taxon>
        <taxon>Pseudomonadati</taxon>
        <taxon>Pseudomonadota</taxon>
        <taxon>Alphaproteobacteria</taxon>
        <taxon>Hyphomicrobiales</taxon>
        <taxon>Methylobacteriaceae</taxon>
        <taxon>Methylorubrum</taxon>
    </lineage>
</organism>
<dbReference type="Proteomes" id="UP000218288">
    <property type="component" value="Chromosome"/>
</dbReference>
<dbReference type="CDD" id="cd04688">
    <property type="entry name" value="NUDIX_Hydrolase"/>
    <property type="match status" value="1"/>
</dbReference>
<evidence type="ECO:0000256" key="2">
    <source>
        <dbReference type="ARBA" id="ARBA00022801"/>
    </source>
</evidence>
<dbReference type="GO" id="GO:0016787">
    <property type="term" value="F:hydrolase activity"/>
    <property type="evidence" value="ECO:0007669"/>
    <property type="project" value="UniProtKB-KW"/>
</dbReference>
<dbReference type="OrthoDB" id="7376250at2"/>
<gene>
    <name evidence="4" type="ORF">MPPM_1520</name>
</gene>
<dbReference type="AlphaFoldDB" id="A0A160PCS9"/>
<proteinExistence type="predicted"/>
<evidence type="ECO:0000313" key="4">
    <source>
        <dbReference type="EMBL" id="BAU90125.1"/>
    </source>
</evidence>
<reference evidence="4 5" key="1">
    <citation type="journal article" date="2016" name="Genome Announc.">
        <title>Complete Genome Sequence of Methylobacterium populi P-1M, Isolated from Pink-Pigmented Household Biofilm.</title>
        <authorList>
            <person name="Morohoshi T."/>
            <person name="Ikeda T."/>
        </authorList>
    </citation>
    <scope>NUCLEOTIDE SEQUENCE [LARGE SCALE GENOMIC DNA]</scope>
    <source>
        <strain evidence="4 5">P-1M</strain>
    </source>
</reference>
<dbReference type="RefSeq" id="WP_096484517.1">
    <property type="nucleotide sequence ID" value="NZ_AP014809.1"/>
</dbReference>
<dbReference type="SUPFAM" id="SSF55811">
    <property type="entry name" value="Nudix"/>
    <property type="match status" value="1"/>
</dbReference>